<evidence type="ECO:0000313" key="2">
    <source>
        <dbReference type="EMBL" id="MBX42205.1"/>
    </source>
</evidence>
<dbReference type="EMBL" id="GGEC01061721">
    <property type="protein sequence ID" value="MBX42205.1"/>
    <property type="molecule type" value="Transcribed_RNA"/>
</dbReference>
<accession>A0A2P2NI91</accession>
<feature type="region of interest" description="Disordered" evidence="1">
    <location>
        <begin position="1"/>
        <end position="21"/>
    </location>
</feature>
<proteinExistence type="predicted"/>
<reference evidence="2" key="1">
    <citation type="submission" date="2018-02" db="EMBL/GenBank/DDBJ databases">
        <title>Rhizophora mucronata_Transcriptome.</title>
        <authorList>
            <person name="Meera S.P."/>
            <person name="Sreeshan A."/>
            <person name="Augustine A."/>
        </authorList>
    </citation>
    <scope>NUCLEOTIDE SEQUENCE</scope>
    <source>
        <tissue evidence="2">Leaf</tissue>
    </source>
</reference>
<sequence length="21" mass="2586">MVPTGRHFQRRNTSTLPFRQR</sequence>
<feature type="compositionally biased region" description="Polar residues" evidence="1">
    <location>
        <begin position="11"/>
        <end position="21"/>
    </location>
</feature>
<protein>
    <submittedName>
        <fullName evidence="2">Uncharacterized protein</fullName>
    </submittedName>
</protein>
<evidence type="ECO:0000256" key="1">
    <source>
        <dbReference type="SAM" id="MobiDB-lite"/>
    </source>
</evidence>
<name>A0A2P2NI91_RHIMU</name>
<dbReference type="AlphaFoldDB" id="A0A2P2NI91"/>
<organism evidence="2">
    <name type="scientific">Rhizophora mucronata</name>
    <name type="common">Asiatic mangrove</name>
    <dbReference type="NCBI Taxonomy" id="61149"/>
    <lineage>
        <taxon>Eukaryota</taxon>
        <taxon>Viridiplantae</taxon>
        <taxon>Streptophyta</taxon>
        <taxon>Embryophyta</taxon>
        <taxon>Tracheophyta</taxon>
        <taxon>Spermatophyta</taxon>
        <taxon>Magnoliopsida</taxon>
        <taxon>eudicotyledons</taxon>
        <taxon>Gunneridae</taxon>
        <taxon>Pentapetalae</taxon>
        <taxon>rosids</taxon>
        <taxon>fabids</taxon>
        <taxon>Malpighiales</taxon>
        <taxon>Rhizophoraceae</taxon>
        <taxon>Rhizophora</taxon>
    </lineage>
</organism>